<name>A0AAW2XIN8_9LAMI</name>
<dbReference type="AlphaFoldDB" id="A0AAW2XIN8"/>
<reference evidence="4" key="1">
    <citation type="submission" date="2020-06" db="EMBL/GenBank/DDBJ databases">
        <authorList>
            <person name="Li T."/>
            <person name="Hu X."/>
            <person name="Zhang T."/>
            <person name="Song X."/>
            <person name="Zhang H."/>
            <person name="Dai N."/>
            <person name="Sheng W."/>
            <person name="Hou X."/>
            <person name="Wei L."/>
        </authorList>
    </citation>
    <scope>NUCLEOTIDE SEQUENCE</scope>
    <source>
        <strain evidence="4">KEN1</strain>
        <tissue evidence="4">Leaf</tissue>
    </source>
</reference>
<dbReference type="SUPFAM" id="SSF56219">
    <property type="entry name" value="DNase I-like"/>
    <property type="match status" value="1"/>
</dbReference>
<evidence type="ECO:0000259" key="3">
    <source>
        <dbReference type="PROSITE" id="PS50158"/>
    </source>
</evidence>
<dbReference type="PANTHER" id="PTHR33710:SF86">
    <property type="entry name" value="VIRAL MOVEMENT PROTEIN"/>
    <property type="match status" value="1"/>
</dbReference>
<comment type="caution">
    <text evidence="4">The sequence shown here is derived from an EMBL/GenBank/DDBJ whole genome shotgun (WGS) entry which is preliminary data.</text>
</comment>
<reference evidence="4" key="2">
    <citation type="journal article" date="2024" name="Plant">
        <title>Genomic evolution and insights into agronomic trait innovations of Sesamum species.</title>
        <authorList>
            <person name="Miao H."/>
            <person name="Wang L."/>
            <person name="Qu L."/>
            <person name="Liu H."/>
            <person name="Sun Y."/>
            <person name="Le M."/>
            <person name="Wang Q."/>
            <person name="Wei S."/>
            <person name="Zheng Y."/>
            <person name="Lin W."/>
            <person name="Duan Y."/>
            <person name="Cao H."/>
            <person name="Xiong S."/>
            <person name="Wang X."/>
            <person name="Wei L."/>
            <person name="Li C."/>
            <person name="Ma Q."/>
            <person name="Ju M."/>
            <person name="Zhao R."/>
            <person name="Li G."/>
            <person name="Mu C."/>
            <person name="Tian Q."/>
            <person name="Mei H."/>
            <person name="Zhang T."/>
            <person name="Gao T."/>
            <person name="Zhang H."/>
        </authorList>
    </citation>
    <scope>NUCLEOTIDE SEQUENCE</scope>
    <source>
        <strain evidence="4">KEN1</strain>
    </source>
</reference>
<proteinExistence type="predicted"/>
<dbReference type="GO" id="GO:0008270">
    <property type="term" value="F:zinc ion binding"/>
    <property type="evidence" value="ECO:0007669"/>
    <property type="project" value="UniProtKB-KW"/>
</dbReference>
<dbReference type="GO" id="GO:0003676">
    <property type="term" value="F:nucleic acid binding"/>
    <property type="evidence" value="ECO:0007669"/>
    <property type="project" value="InterPro"/>
</dbReference>
<evidence type="ECO:0000256" key="2">
    <source>
        <dbReference type="SAM" id="MobiDB-lite"/>
    </source>
</evidence>
<accession>A0AAW2XIN8</accession>
<dbReference type="InterPro" id="IPR001878">
    <property type="entry name" value="Znf_CCHC"/>
</dbReference>
<keyword evidence="1" id="KW-0862">Zinc</keyword>
<dbReference type="PANTHER" id="PTHR33710">
    <property type="entry name" value="BNAC02G09200D PROTEIN"/>
    <property type="match status" value="1"/>
</dbReference>
<keyword evidence="1" id="KW-0479">Metal-binding</keyword>
<gene>
    <name evidence="4" type="ORF">Slati_1373000</name>
</gene>
<feature type="region of interest" description="Disordered" evidence="2">
    <location>
        <begin position="174"/>
        <end position="221"/>
    </location>
</feature>
<organism evidence="4">
    <name type="scientific">Sesamum latifolium</name>
    <dbReference type="NCBI Taxonomy" id="2727402"/>
    <lineage>
        <taxon>Eukaryota</taxon>
        <taxon>Viridiplantae</taxon>
        <taxon>Streptophyta</taxon>
        <taxon>Embryophyta</taxon>
        <taxon>Tracheophyta</taxon>
        <taxon>Spermatophyta</taxon>
        <taxon>Magnoliopsida</taxon>
        <taxon>eudicotyledons</taxon>
        <taxon>Gunneridae</taxon>
        <taxon>Pentapetalae</taxon>
        <taxon>asterids</taxon>
        <taxon>lamiids</taxon>
        <taxon>Lamiales</taxon>
        <taxon>Pedaliaceae</taxon>
        <taxon>Sesamum</taxon>
    </lineage>
</organism>
<dbReference type="InterPro" id="IPR025836">
    <property type="entry name" value="Zn_knuckle_CX2CX4HX4C"/>
</dbReference>
<keyword evidence="1" id="KW-0863">Zinc-finger</keyword>
<dbReference type="Pfam" id="PF14392">
    <property type="entry name" value="zf-CCHC_4"/>
    <property type="match status" value="1"/>
</dbReference>
<feature type="compositionally biased region" description="Low complexity" evidence="2">
    <location>
        <begin position="183"/>
        <end position="195"/>
    </location>
</feature>
<dbReference type="EMBL" id="JACGWN010000004">
    <property type="protein sequence ID" value="KAL0453949.1"/>
    <property type="molecule type" value="Genomic_DNA"/>
</dbReference>
<dbReference type="Gene3D" id="3.60.10.10">
    <property type="entry name" value="Endonuclease/exonuclease/phosphatase"/>
    <property type="match status" value="1"/>
</dbReference>
<sequence length="739" mass="83080">MPVEFEKNTLILSGVGVDENPMHVDLNWCDFFVHVHDLPLSKISVEIAALIENKIGRFRDIETAESRRTWGATMTIRVPLNVSQPLFRALRICTTSGEELVVSFTYERLQNFCYLCGMPGHVSNFCEERFVEGFVGREMTCHTALGCVLLRVPGVQTPGESPSRLGRDIEALNDTDHPIRNTDGGSAADASQSASNHTVPLNRDVYTRPQDHSSRANDESHVPEMGMVARDDQEHNLAASSSIQQKTLPLHQAQSAGPCLGLESDMVIDDGLVTIPIQFTAVADGVREAKCRHLLDEESDVLTTSQDIMKLLVWNCQGLGSPWIVRVLSELIRFHNPGLVFLFETKCKRRKCDNLKEKFNLFGINVDSHGRAGGLILLWRKDINLEGLPTSGPRVRGSKFNWSNRREDSANVCVRLDRTCALLEWKLRFPYVIVQIERARGFDHSPLLVMLDGSPTAAAKSKKLFRFEAMWTYDARCKDTICSAWKPLTEGSAGDHLTHNTRYIRQELTDWDKVTFRNVNKQIKELEELLSLDANLNSIPIASRRAALRGKLDKCLTREEIMWKQLGKAQWLREGDLNIAFFHTRASTRRRKNTSSRLKLGDGSWSQTTEQVQHTILDYFGNLFASSLPLDEDIEMAIGGILAKVSAEMNRLIQPYSADEVQLALSQMLKPILASIMSESQSAFFLATPEAMHCIKRILRTLEAAFGLKINLEKSSVAYSKNVPLEGRDALAQSWVSVW</sequence>
<dbReference type="PROSITE" id="PS50158">
    <property type="entry name" value="ZF_CCHC"/>
    <property type="match status" value="1"/>
</dbReference>
<evidence type="ECO:0000256" key="1">
    <source>
        <dbReference type="PROSITE-ProRule" id="PRU00047"/>
    </source>
</evidence>
<feature type="compositionally biased region" description="Basic and acidic residues" evidence="2">
    <location>
        <begin position="205"/>
        <end position="221"/>
    </location>
</feature>
<feature type="domain" description="CCHC-type" evidence="3">
    <location>
        <begin position="113"/>
        <end position="128"/>
    </location>
</feature>
<evidence type="ECO:0000313" key="4">
    <source>
        <dbReference type="EMBL" id="KAL0453949.1"/>
    </source>
</evidence>
<protein>
    <recommendedName>
        <fullName evidence="3">CCHC-type domain-containing protein</fullName>
    </recommendedName>
</protein>
<dbReference type="InterPro" id="IPR036691">
    <property type="entry name" value="Endo/exonu/phosph_ase_sf"/>
</dbReference>